<dbReference type="Pfam" id="PF01597">
    <property type="entry name" value="GCV_H"/>
    <property type="match status" value="1"/>
</dbReference>
<dbReference type="PANTHER" id="PTHR11715">
    <property type="entry name" value="GLYCINE CLEAVAGE SYSTEM H PROTEIN"/>
    <property type="match status" value="1"/>
</dbReference>
<accession>A0A2T2XBG4</accession>
<dbReference type="InterPro" id="IPR033753">
    <property type="entry name" value="GCV_H/Fam206"/>
</dbReference>
<dbReference type="InterPro" id="IPR003016">
    <property type="entry name" value="2-oxoA_DH_lipoyl-BS"/>
</dbReference>
<dbReference type="GO" id="GO:0019464">
    <property type="term" value="P:glycine decarboxylation via glycine cleavage system"/>
    <property type="evidence" value="ECO:0007669"/>
    <property type="project" value="InterPro"/>
</dbReference>
<reference evidence="4 5" key="1">
    <citation type="journal article" date="2014" name="BMC Genomics">
        <title>Comparison of environmental and isolate Sulfobacillus genomes reveals diverse carbon, sulfur, nitrogen, and hydrogen metabolisms.</title>
        <authorList>
            <person name="Justice N.B."/>
            <person name="Norman A."/>
            <person name="Brown C.T."/>
            <person name="Singh A."/>
            <person name="Thomas B.C."/>
            <person name="Banfield J.F."/>
        </authorList>
    </citation>
    <scope>NUCLEOTIDE SEQUENCE [LARGE SCALE GENOMIC DNA]</scope>
    <source>
        <strain evidence="4">AMDSBA1</strain>
    </source>
</reference>
<dbReference type="Proteomes" id="UP000242699">
    <property type="component" value="Unassembled WGS sequence"/>
</dbReference>
<evidence type="ECO:0000256" key="2">
    <source>
        <dbReference type="ARBA" id="ARBA00022823"/>
    </source>
</evidence>
<comment type="caution">
    <text evidence="4">The sequence shown here is derived from an EMBL/GenBank/DDBJ whole genome shotgun (WGS) entry which is preliminary data.</text>
</comment>
<evidence type="ECO:0000259" key="3">
    <source>
        <dbReference type="PROSITE" id="PS50968"/>
    </source>
</evidence>
<dbReference type="PANTHER" id="PTHR11715:SF3">
    <property type="entry name" value="GLYCINE CLEAVAGE SYSTEM H PROTEIN-RELATED"/>
    <property type="match status" value="1"/>
</dbReference>
<dbReference type="PROSITE" id="PS00189">
    <property type="entry name" value="LIPOYL"/>
    <property type="match status" value="1"/>
</dbReference>
<proteinExistence type="inferred from homology"/>
<dbReference type="InterPro" id="IPR002930">
    <property type="entry name" value="GCV_H"/>
</dbReference>
<dbReference type="GO" id="GO:0005829">
    <property type="term" value="C:cytosol"/>
    <property type="evidence" value="ECO:0007669"/>
    <property type="project" value="TreeGrafter"/>
</dbReference>
<comment type="similarity">
    <text evidence="1">Belongs to the GcvH family.</text>
</comment>
<feature type="domain" description="Lipoyl-binding" evidence="3">
    <location>
        <begin position="30"/>
        <end position="111"/>
    </location>
</feature>
<dbReference type="GO" id="GO:0009249">
    <property type="term" value="P:protein lipoylation"/>
    <property type="evidence" value="ECO:0007669"/>
    <property type="project" value="TreeGrafter"/>
</dbReference>
<dbReference type="Gene3D" id="2.40.50.100">
    <property type="match status" value="1"/>
</dbReference>
<gene>
    <name evidence="4" type="ORF">C7B43_00895</name>
</gene>
<evidence type="ECO:0000313" key="5">
    <source>
        <dbReference type="Proteomes" id="UP000242699"/>
    </source>
</evidence>
<name>A0A2T2XBG4_9FIRM</name>
<dbReference type="PROSITE" id="PS50968">
    <property type="entry name" value="BIOTINYL_LIPOYL"/>
    <property type="match status" value="1"/>
</dbReference>
<evidence type="ECO:0000313" key="4">
    <source>
        <dbReference type="EMBL" id="PSR31810.1"/>
    </source>
</evidence>
<protein>
    <submittedName>
        <fullName evidence="4">Glycine cleavage system protein H</fullName>
    </submittedName>
</protein>
<organism evidence="4 5">
    <name type="scientific">Sulfobacillus benefaciens</name>
    <dbReference type="NCBI Taxonomy" id="453960"/>
    <lineage>
        <taxon>Bacteria</taxon>
        <taxon>Bacillati</taxon>
        <taxon>Bacillota</taxon>
        <taxon>Clostridia</taxon>
        <taxon>Eubacteriales</taxon>
        <taxon>Clostridiales Family XVII. Incertae Sedis</taxon>
        <taxon>Sulfobacillus</taxon>
    </lineage>
</organism>
<dbReference type="InterPro" id="IPR000089">
    <property type="entry name" value="Biotin_lipoyl"/>
</dbReference>
<sequence length="160" mass="17622">MAQVFACEFPDDLWFDVGRDVWVAQLPSGILRLGMTDPAQTRAGKILHVRARAGKTVQEGKNVATIESAKWVGPFPAPLSGSVVRVNEDVLADPNTINRDPYGEGWIVEFRANSQWPAPHLIKGSDVVPLYRVKLQEEGITCMRCVPLDGDSLEESDSSF</sequence>
<evidence type="ECO:0000256" key="1">
    <source>
        <dbReference type="ARBA" id="ARBA00009249"/>
    </source>
</evidence>
<dbReference type="CDD" id="cd06848">
    <property type="entry name" value="GCS_H"/>
    <property type="match status" value="1"/>
</dbReference>
<dbReference type="AlphaFoldDB" id="A0A2T2XBG4"/>
<dbReference type="EMBL" id="PXYT01000001">
    <property type="protein sequence ID" value="PSR31810.1"/>
    <property type="molecule type" value="Genomic_DNA"/>
</dbReference>
<dbReference type="GO" id="GO:0005960">
    <property type="term" value="C:glycine cleavage complex"/>
    <property type="evidence" value="ECO:0007669"/>
    <property type="project" value="InterPro"/>
</dbReference>
<dbReference type="InterPro" id="IPR011053">
    <property type="entry name" value="Single_hybrid_motif"/>
</dbReference>
<dbReference type="SUPFAM" id="SSF51230">
    <property type="entry name" value="Single hybrid motif"/>
    <property type="match status" value="1"/>
</dbReference>
<keyword evidence="2" id="KW-0450">Lipoyl</keyword>